<evidence type="ECO:0000313" key="8">
    <source>
        <dbReference type="Ensembl" id="ENSAMXP00005012500.1"/>
    </source>
</evidence>
<keyword evidence="4" id="KW-0158">Chromosome</keyword>
<evidence type="ECO:0000256" key="3">
    <source>
        <dbReference type="ARBA" id="ARBA00018687"/>
    </source>
</evidence>
<dbReference type="Gene3D" id="3.40.50.300">
    <property type="entry name" value="P-loop containing nucleotide triphosphate hydrolases"/>
    <property type="match status" value="2"/>
</dbReference>
<dbReference type="PANTHER" id="PTHR45916">
    <property type="entry name" value="STRUCTURAL MAINTENANCE OF CHROMOSOMES PROTEIN 5"/>
    <property type="match status" value="1"/>
</dbReference>
<dbReference type="InterPro" id="IPR027417">
    <property type="entry name" value="P-loop_NTPase"/>
</dbReference>
<feature type="domain" description="Rad50/SbcC-type AAA" evidence="7">
    <location>
        <begin position="53"/>
        <end position="288"/>
    </location>
</feature>
<evidence type="ECO:0000256" key="2">
    <source>
        <dbReference type="ARBA" id="ARBA00010171"/>
    </source>
</evidence>
<proteinExistence type="inferred from homology"/>
<evidence type="ECO:0000313" key="9">
    <source>
        <dbReference type="Proteomes" id="UP000694621"/>
    </source>
</evidence>
<dbReference type="AlphaFoldDB" id="A0A8B9J9J9"/>
<feature type="coiled-coil region" evidence="6">
    <location>
        <begin position="402"/>
        <end position="436"/>
    </location>
</feature>
<evidence type="ECO:0000256" key="5">
    <source>
        <dbReference type="ARBA" id="ARBA00023054"/>
    </source>
</evidence>
<dbReference type="GO" id="GO:0000724">
    <property type="term" value="P:double-strand break repair via homologous recombination"/>
    <property type="evidence" value="ECO:0007669"/>
    <property type="project" value="TreeGrafter"/>
</dbReference>
<dbReference type="InterPro" id="IPR038729">
    <property type="entry name" value="Rad50/SbcC_AAA"/>
</dbReference>
<dbReference type="Ensembl" id="ENSAMXT00005013847.1">
    <property type="protein sequence ID" value="ENSAMXP00005012500.1"/>
    <property type="gene ID" value="ENSAMXG00005006535.1"/>
</dbReference>
<comment type="subcellular location">
    <subcellularLocation>
        <location evidence="1">Chromosome</location>
        <location evidence="1">Telomere</location>
    </subcellularLocation>
</comment>
<evidence type="ECO:0000256" key="6">
    <source>
        <dbReference type="SAM" id="Coils"/>
    </source>
</evidence>
<organism evidence="8 9">
    <name type="scientific">Astyanax mexicanus</name>
    <name type="common">Blind cave fish</name>
    <name type="synonym">Astyanax fasciatus mexicanus</name>
    <dbReference type="NCBI Taxonomy" id="7994"/>
    <lineage>
        <taxon>Eukaryota</taxon>
        <taxon>Metazoa</taxon>
        <taxon>Chordata</taxon>
        <taxon>Craniata</taxon>
        <taxon>Vertebrata</taxon>
        <taxon>Euteleostomi</taxon>
        <taxon>Actinopterygii</taxon>
        <taxon>Neopterygii</taxon>
        <taxon>Teleostei</taxon>
        <taxon>Ostariophysi</taxon>
        <taxon>Characiformes</taxon>
        <taxon>Characoidei</taxon>
        <taxon>Acestrorhamphidae</taxon>
        <taxon>Acestrorhamphinae</taxon>
        <taxon>Astyanax</taxon>
    </lineage>
</organism>
<evidence type="ECO:0000259" key="7">
    <source>
        <dbReference type="Pfam" id="PF13476"/>
    </source>
</evidence>
<feature type="coiled-coil region" evidence="6">
    <location>
        <begin position="267"/>
        <end position="370"/>
    </location>
</feature>
<keyword evidence="4" id="KW-0779">Telomere</keyword>
<feature type="coiled-coil region" evidence="6">
    <location>
        <begin position="493"/>
        <end position="534"/>
    </location>
</feature>
<evidence type="ECO:0000256" key="1">
    <source>
        <dbReference type="ARBA" id="ARBA00004574"/>
    </source>
</evidence>
<dbReference type="PANTHER" id="PTHR45916:SF1">
    <property type="entry name" value="STRUCTURAL MAINTENANCE OF CHROMOSOMES PROTEIN 5"/>
    <property type="match status" value="1"/>
</dbReference>
<comment type="similarity">
    <text evidence="2">Belongs to the SMC family. SMC5 subfamily.</text>
</comment>
<dbReference type="Pfam" id="PF13476">
    <property type="entry name" value="AAA_23"/>
    <property type="match status" value="1"/>
</dbReference>
<dbReference type="GO" id="GO:0030915">
    <property type="term" value="C:Smc5-Smc6 complex"/>
    <property type="evidence" value="ECO:0007669"/>
    <property type="project" value="TreeGrafter"/>
</dbReference>
<keyword evidence="5 6" id="KW-0175">Coiled coil</keyword>
<dbReference type="GO" id="GO:0016887">
    <property type="term" value="F:ATP hydrolysis activity"/>
    <property type="evidence" value="ECO:0007669"/>
    <property type="project" value="InterPro"/>
</dbReference>
<evidence type="ECO:0000256" key="4">
    <source>
        <dbReference type="ARBA" id="ARBA00022895"/>
    </source>
</evidence>
<dbReference type="SUPFAM" id="SSF52540">
    <property type="entry name" value="P-loop containing nucleoside triphosphate hydrolases"/>
    <property type="match status" value="1"/>
</dbReference>
<name>A0A8B9J9J9_ASTMX</name>
<reference evidence="8" key="1">
    <citation type="submission" date="2025-08" db="UniProtKB">
        <authorList>
            <consortium name="Ensembl"/>
        </authorList>
    </citation>
    <scope>IDENTIFICATION</scope>
</reference>
<dbReference type="GO" id="GO:0005634">
    <property type="term" value="C:nucleus"/>
    <property type="evidence" value="ECO:0007669"/>
    <property type="project" value="TreeGrafter"/>
</dbReference>
<accession>A0A8B9J9J9</accession>
<protein>
    <recommendedName>
        <fullName evidence="3">Structural maintenance of chromosomes protein 5</fullName>
    </recommendedName>
</protein>
<dbReference type="GO" id="GO:0003697">
    <property type="term" value="F:single-stranded DNA binding"/>
    <property type="evidence" value="ECO:0007669"/>
    <property type="project" value="TreeGrafter"/>
</dbReference>
<sequence length="572" mass="64868">MALQSKKRRISHILTNSQLPNSQNLLLPCSSQNGSFAQENGQSGPCVEGSIRRITMQNFLTYDHSEVYPGPNLNMIVGANGTGKSSIVCAICLGLAGKTAILGRGDKVSLYVKRGCHKGSVEIELYRKEGNLVINREIHVENNQSVWMMNGKHSSQKAVEEAVKELQIQVGNLCQFLPQEKVGEFAKMSKIELLEATEKSVGPPEMYNFHCELKTCRTKERDLEVIKESQLRMIYTAEEKYTVKKSAYSNKTISSNSALRPSQFLSMAIDSEEKRQLEEQLSAAQQKVEDVDARMKSIQEQQGKLDRRDNELRTEKKRLSEIKGKKRQLEQKISTKQDSLRQMEQSGINLQEAEEEAKAKISDVNDQKVAIVEEILNFMKVSKLSMEKVYLALESAGLAAEKTQLESDLREGSAELRRAEQEFAQLDQRKTSLLGTCKSLMRRASEICNMNPGETVVPEILRTAFSELPDTLDEIDAMLNEERARAECFTGLNEAVVEEYSKREKEIKNMEKELEEKTKALNEYRQNISEAKERWLNPLKLLVEQINEKFSDFFRSMNCAGEVDLHSENEVS</sequence>
<dbReference type="Proteomes" id="UP000694621">
    <property type="component" value="Unplaced"/>
</dbReference>
<dbReference type="GO" id="GO:0000781">
    <property type="term" value="C:chromosome, telomeric region"/>
    <property type="evidence" value="ECO:0007669"/>
    <property type="project" value="UniProtKB-SubCell"/>
</dbReference>